<accession>A0A814K488</accession>
<dbReference type="InterPro" id="IPR001680">
    <property type="entry name" value="WD40_rpt"/>
</dbReference>
<dbReference type="InterPro" id="IPR050630">
    <property type="entry name" value="WD_repeat_EMAP"/>
</dbReference>
<feature type="repeat" description="WD" evidence="4">
    <location>
        <begin position="1098"/>
        <end position="1120"/>
    </location>
</feature>
<feature type="domain" description="EML-like second beta-propeller" evidence="7">
    <location>
        <begin position="1086"/>
        <end position="1352"/>
    </location>
</feature>
<evidence type="ECO:0008006" key="10">
    <source>
        <dbReference type="Google" id="ProtNLM"/>
    </source>
</evidence>
<reference evidence="8" key="1">
    <citation type="submission" date="2021-02" db="EMBL/GenBank/DDBJ databases">
        <authorList>
            <person name="Nowell W R."/>
        </authorList>
    </citation>
    <scope>NUCLEOTIDE SEQUENCE</scope>
</reference>
<organism evidence="8 9">
    <name type="scientific">Adineta ricciae</name>
    <name type="common">Rotifer</name>
    <dbReference type="NCBI Taxonomy" id="249248"/>
    <lineage>
        <taxon>Eukaryota</taxon>
        <taxon>Metazoa</taxon>
        <taxon>Spiralia</taxon>
        <taxon>Gnathifera</taxon>
        <taxon>Rotifera</taxon>
        <taxon>Eurotatoria</taxon>
        <taxon>Bdelloidea</taxon>
        <taxon>Adinetida</taxon>
        <taxon>Adinetidae</taxon>
        <taxon>Adineta</taxon>
    </lineage>
</organism>
<evidence type="ECO:0000256" key="5">
    <source>
        <dbReference type="SAM" id="MobiDB-lite"/>
    </source>
</evidence>
<dbReference type="GO" id="GO:0008017">
    <property type="term" value="F:microtubule binding"/>
    <property type="evidence" value="ECO:0007669"/>
    <property type="project" value="TreeGrafter"/>
</dbReference>
<dbReference type="InterPro" id="IPR055439">
    <property type="entry name" value="Beta-prop_EML_1st"/>
</dbReference>
<keyword evidence="9" id="KW-1185">Reference proteome</keyword>
<evidence type="ECO:0000256" key="4">
    <source>
        <dbReference type="PROSITE-ProRule" id="PRU00221"/>
    </source>
</evidence>
<keyword evidence="2 4" id="KW-0853">WD repeat</keyword>
<comment type="caution">
    <text evidence="8">The sequence shown here is derived from an EMBL/GenBank/DDBJ whole genome shotgun (WGS) entry which is preliminary data.</text>
</comment>
<dbReference type="FunFam" id="2.130.10.10:FF:000320">
    <property type="entry name" value="echinoderm microtubule-associated protein-like 6"/>
    <property type="match status" value="2"/>
</dbReference>
<keyword evidence="3" id="KW-0677">Repeat</keyword>
<protein>
    <recommendedName>
        <fullName evidence="10">Echinoderm microtubule-associated protein-like 6</fullName>
    </recommendedName>
</protein>
<feature type="region of interest" description="Disordered" evidence="5">
    <location>
        <begin position="1361"/>
        <end position="1413"/>
    </location>
</feature>
<dbReference type="FunFam" id="2.130.10.10:FF:000044">
    <property type="entry name" value="echinoderm microtubule-associated protein-like 6 isoform X1"/>
    <property type="match status" value="1"/>
</dbReference>
<evidence type="ECO:0000259" key="7">
    <source>
        <dbReference type="Pfam" id="PF23414"/>
    </source>
</evidence>
<gene>
    <name evidence="8" type="ORF">XAT740_LOCUS15433</name>
</gene>
<comment type="similarity">
    <text evidence="1">Belongs to the WD repeat EMAP family.</text>
</comment>
<dbReference type="InterPro" id="IPR015943">
    <property type="entry name" value="WD40/YVTN_repeat-like_dom_sf"/>
</dbReference>
<feature type="domain" description="EML-like first beta-propeller" evidence="6">
    <location>
        <begin position="62"/>
        <end position="320"/>
    </location>
</feature>
<feature type="domain" description="EML-like first beta-propeller" evidence="6">
    <location>
        <begin position="1638"/>
        <end position="1852"/>
    </location>
</feature>
<dbReference type="Pfam" id="PF23409">
    <property type="entry name" value="Beta-prop_EML"/>
    <property type="match status" value="3"/>
</dbReference>
<dbReference type="InterPro" id="IPR036322">
    <property type="entry name" value="WD40_repeat_dom_sf"/>
</dbReference>
<feature type="region of interest" description="Disordered" evidence="5">
    <location>
        <begin position="1425"/>
        <end position="1446"/>
    </location>
</feature>
<evidence type="ECO:0000313" key="8">
    <source>
        <dbReference type="EMBL" id="CAF1044288.1"/>
    </source>
</evidence>
<dbReference type="InterPro" id="IPR055442">
    <property type="entry name" value="Beta-prop_EML-like_2nd"/>
</dbReference>
<feature type="domain" description="EML-like first beta-propeller" evidence="6">
    <location>
        <begin position="798"/>
        <end position="1067"/>
    </location>
</feature>
<feature type="domain" description="EML-like second beta-propeller" evidence="7">
    <location>
        <begin position="1874"/>
        <end position="2142"/>
    </location>
</feature>
<dbReference type="EMBL" id="CAJNOR010000952">
    <property type="protein sequence ID" value="CAF1044288.1"/>
    <property type="molecule type" value="Genomic_DNA"/>
</dbReference>
<dbReference type="InterPro" id="IPR011047">
    <property type="entry name" value="Quinoprotein_ADH-like_sf"/>
</dbReference>
<dbReference type="Pfam" id="PF23414">
    <property type="entry name" value="Beta-prop_EML_2"/>
    <property type="match status" value="3"/>
</dbReference>
<proteinExistence type="inferred from homology"/>
<feature type="compositionally biased region" description="Polar residues" evidence="5">
    <location>
        <begin position="1361"/>
        <end position="1377"/>
    </location>
</feature>
<feature type="repeat" description="WD" evidence="4">
    <location>
        <begin position="437"/>
        <end position="472"/>
    </location>
</feature>
<name>A0A814K488_ADIRI</name>
<sequence>MQESQYPGDRTAPKGSLRLEWIYGYRSANCRSNVQLTQNGEVVYFSAAVGIVQSLSDKTNCRQRFFLGHDDDIISSCLHPEKTIVATGQIGKNARICVWNTEGAMKLESLLQGHTDGVGAMSFSTDGKKLASVGIDSENTIKIWQWDAGKALATVAGHSERVFDICYFGDRVITCGVKHIRFWTLLGNTLQFNEGQFGRSEAQTLLCIGHFGWKPEESKGATDDENICFTGAINGDLIVWKKGKIDRIISTAHNSTIYSIETTNDGFLTSGKDGFVRAWTRGFNPFGQPVRIPSFISDSEIASVCSIASRNGYCVAGTRDCEIYGFKLDENSHPELLVQGHHDANLSALACHPRENIFATGGTDCSLRFWNANQMSLITFYTTPFVSISPAPPLIRSLAFSSNGNQIAVGYDNGYIEIYPTPLKSSNERRIEPEQKIHDRTDGIQSLAFSPNDKYLATGCIDGSFDIYDVKNQFKNLHIKNNTNSLSVTDIDWSEDESYVQYTGEHKQMFTIKIPSGENVSEADSKRIHNWATFTSLKHPEVRGIWNKFAEKTDIVTIDGNIQAGVIAAGDEQGLIKLFRFPSEKRGAHFRKYVGHSSRIGKIGRKQEFNQIITLYFLANVRFLHDTSRLITIGTDDRTIMQWKFLSESDSVVLTEARRLSVSGADDMTSAEIVDGTIEDVEMLQTAQQVGAYLDSDSEDSDSDLSGAEIDSDIEKEKQISYDRTLYREDYQKLKKTIKDKLPPGEKRNKQPDEGLTLDYVFGYRGYDCRDNVFCLKSNELVYHVAALGIILNTEQNTQRFYNCHTDDILCLAVSPDMSLVATGQIGRDPPVHVWDPVTLQTSAILKGQHFRGISAVGFSNNGKWLASVGLDDYRTIVIWDWKKGEKLGSQRGHNDKIFCLRWNPHDENRFVTVGVKHIKFWTKAGGGMTSKQGVFGKVSGKQGKQNQMCVVFGKTVDVCITGGGDGCIYIWNQTTLLRKVDNAHTGPLFAITAVQDKGYITGGKDGKVILWDPEIKKSIKTYDLTNKNLVADSRGQLTEETSKTSIRAVTLARRIFIGTHRGEICEIEKDGRIRICVQGHAEGEMWALGTHPSKLEICTASDDKTVRIWSLQDRRMLRFKTFNKLIRTCEYSQNGKTIAIGTKDGQFMILNEGDLSTIVQVEHRNQEVSDIKFSPDDRYLAVGTHDNFVDIYNVETQKRVGICKANSSYITHIDWDANSKLIMTNSGAREQLFYEAPRGTRITSIKTTDVEKMNWFTWTGVLGLICEGIWPPETDVTDINSTDLTKDKKILASGDDFGLVKLFDFPVKGKFAKFKRYTGHSAHVTRVRWTYDNSYLISIGGRDVATLVWKHERNADVDLQSSSQMKTTVRSVSASPNAGVAKPVPVRHQRGESDDSGNTDSEEEGYDSDVQHDRSMDYNARILIHPKLDKKEAPRPTTTTNKKPLHLKVKPSQRKVTDELALVRVALKSSIGLGFLNAIPANASNSGISDHGQKPRGRIVDLQLDHIHGYRGFDCRDNLFYLADNESIVYPAAGAGVVHHIRQGTQKFYTKHTDDIISMAVYNGGKDKNIIASGQIGENPTIHIWDAQTRKTLSVLSGKHKRVEQDIVVFRLQIRRKRLTAKEHSLHCPKFTWPLYLGVCSLSFSSSGKLLLSVGVDAPYTIAVWRWEEGINVACTIASEDRIFRALFRPDSEVQFVTAGVKHLKFWSVAGNTLVNKKAVITQTTDRKRSTKMQTMLSITFGSEDRTYTGSMTGLVFIWRSNTLQRTISAHAGPIFSMFSSDSCIVTGAKEKRSLGSKRVLNPVKVWDTNMDNGRIIKLDLPESDTVCVRSVCRNSQGKLLIGLKTSDIVEIDEKASDSQSMSLVFGHGEGQLWALSPHPTEPMFATGSYDRNLVVWSISTQGPVARRDMGKEVRSISFDAEGTLLAVGFKDGQISLVEFSREKGSLTDIQKTRERNAAITCIRFSPNRKLLVASSENCCIDFFDIQQRTLARVGYVTHIEDAVLQMDWSTNSQYIRASTANYQALIFRAPSGEEVKNHEEIEKVVWNTWTSTVGDDVMGIWAKDIKKDNINCAHATSSTIVTGDDHGQINLYKFPCPEPDAEHKSYAGHSDNVTNVRFLADEQYLVSLGGDDCCIFLWKCIAKLDSEEDN</sequence>
<dbReference type="SMART" id="SM00320">
    <property type="entry name" value="WD40"/>
    <property type="match status" value="28"/>
</dbReference>
<evidence type="ECO:0000313" key="9">
    <source>
        <dbReference type="Proteomes" id="UP000663828"/>
    </source>
</evidence>
<feature type="repeat" description="WD" evidence="4">
    <location>
        <begin position="1162"/>
        <end position="1203"/>
    </location>
</feature>
<dbReference type="InterPro" id="IPR005108">
    <property type="entry name" value="HELP"/>
</dbReference>
<evidence type="ECO:0000256" key="2">
    <source>
        <dbReference type="ARBA" id="ARBA00022574"/>
    </source>
</evidence>
<feature type="repeat" description="WD" evidence="4">
    <location>
        <begin position="339"/>
        <end position="380"/>
    </location>
</feature>
<dbReference type="PROSITE" id="PS50082">
    <property type="entry name" value="WD_REPEATS_2"/>
    <property type="match status" value="4"/>
</dbReference>
<evidence type="ECO:0000256" key="3">
    <source>
        <dbReference type="ARBA" id="ARBA00022737"/>
    </source>
</evidence>
<feature type="compositionally biased region" description="Acidic residues" evidence="5">
    <location>
        <begin position="1395"/>
        <end position="1408"/>
    </location>
</feature>
<dbReference type="Pfam" id="PF03451">
    <property type="entry name" value="HELP"/>
    <property type="match status" value="3"/>
</dbReference>
<evidence type="ECO:0000259" key="6">
    <source>
        <dbReference type="Pfam" id="PF23409"/>
    </source>
</evidence>
<dbReference type="PANTHER" id="PTHR13720">
    <property type="entry name" value="WD-40 REPEAT PROTEIN"/>
    <property type="match status" value="1"/>
</dbReference>
<dbReference type="FunFam" id="2.130.10.10:FF:000024">
    <property type="entry name" value="Putative echinoderm microtubule-associated protein-like 6"/>
    <property type="match status" value="1"/>
</dbReference>
<dbReference type="SUPFAM" id="SSF50978">
    <property type="entry name" value="WD40 repeat-like"/>
    <property type="match status" value="3"/>
</dbReference>
<dbReference type="PANTHER" id="PTHR13720:SF33">
    <property type="entry name" value="HELP DOMAIN-CONTAINING PROTEIN"/>
    <property type="match status" value="1"/>
</dbReference>
<dbReference type="SUPFAM" id="SSF50998">
    <property type="entry name" value="Quinoprotein alcohol dehydrogenase-like"/>
    <property type="match status" value="1"/>
</dbReference>
<dbReference type="Proteomes" id="UP000663828">
    <property type="component" value="Unassembled WGS sequence"/>
</dbReference>
<feature type="domain" description="EML-like second beta-propeller" evidence="7">
    <location>
        <begin position="346"/>
        <end position="607"/>
    </location>
</feature>
<dbReference type="Gene3D" id="2.130.10.10">
    <property type="entry name" value="YVTN repeat-like/Quinoprotein amine dehydrogenase"/>
    <property type="match status" value="6"/>
</dbReference>
<evidence type="ECO:0000256" key="1">
    <source>
        <dbReference type="ARBA" id="ARBA00006489"/>
    </source>
</evidence>